<organism evidence="5 6">
    <name type="scientific">Luteimonas lutimaris</name>
    <dbReference type="NCBI Taxonomy" id="698645"/>
    <lineage>
        <taxon>Bacteria</taxon>
        <taxon>Pseudomonadati</taxon>
        <taxon>Pseudomonadota</taxon>
        <taxon>Gammaproteobacteria</taxon>
        <taxon>Lysobacterales</taxon>
        <taxon>Lysobacteraceae</taxon>
        <taxon>Luteimonas</taxon>
    </lineage>
</organism>
<evidence type="ECO:0000256" key="3">
    <source>
        <dbReference type="SAM" id="SignalP"/>
    </source>
</evidence>
<evidence type="ECO:0000259" key="4">
    <source>
        <dbReference type="Pfam" id="PF13505"/>
    </source>
</evidence>
<proteinExistence type="predicted"/>
<name>A0ABP7MEH1_9GAMM</name>
<dbReference type="InterPro" id="IPR027385">
    <property type="entry name" value="Beta-barrel_OMP"/>
</dbReference>
<dbReference type="Gene3D" id="2.40.160.20">
    <property type="match status" value="1"/>
</dbReference>
<dbReference type="EMBL" id="BAAAZU010000004">
    <property type="protein sequence ID" value="GAA3920385.1"/>
    <property type="molecule type" value="Genomic_DNA"/>
</dbReference>
<accession>A0ABP7MEH1</accession>
<reference evidence="6" key="1">
    <citation type="journal article" date="2019" name="Int. J. Syst. Evol. Microbiol.">
        <title>The Global Catalogue of Microorganisms (GCM) 10K type strain sequencing project: providing services to taxonomists for standard genome sequencing and annotation.</title>
        <authorList>
            <consortium name="The Broad Institute Genomics Platform"/>
            <consortium name="The Broad Institute Genome Sequencing Center for Infectious Disease"/>
            <person name="Wu L."/>
            <person name="Ma J."/>
        </authorList>
    </citation>
    <scope>NUCLEOTIDE SEQUENCE [LARGE SCALE GENOMIC DNA]</scope>
    <source>
        <strain evidence="6">JCM 16916</strain>
    </source>
</reference>
<feature type="domain" description="Outer membrane protein beta-barrel" evidence="4">
    <location>
        <begin position="86"/>
        <end position="250"/>
    </location>
</feature>
<dbReference type="Pfam" id="PF13505">
    <property type="entry name" value="OMP_b-brl"/>
    <property type="match status" value="1"/>
</dbReference>
<feature type="compositionally biased region" description="Low complexity" evidence="2">
    <location>
        <begin position="54"/>
        <end position="73"/>
    </location>
</feature>
<dbReference type="Proteomes" id="UP001501727">
    <property type="component" value="Unassembled WGS sequence"/>
</dbReference>
<keyword evidence="6" id="KW-1185">Reference proteome</keyword>
<protein>
    <recommendedName>
        <fullName evidence="4">Outer membrane protein beta-barrel domain-containing protein</fullName>
    </recommendedName>
</protein>
<feature type="chain" id="PRO_5045707148" description="Outer membrane protein beta-barrel domain-containing protein" evidence="3">
    <location>
        <begin position="26"/>
        <end position="250"/>
    </location>
</feature>
<comment type="caution">
    <text evidence="5">The sequence shown here is derived from an EMBL/GenBank/DDBJ whole genome shotgun (WGS) entry which is preliminary data.</text>
</comment>
<dbReference type="RefSeq" id="WP_344759098.1">
    <property type="nucleotide sequence ID" value="NZ_BAAAZU010000004.1"/>
</dbReference>
<feature type="signal peptide" evidence="3">
    <location>
        <begin position="1"/>
        <end position="25"/>
    </location>
</feature>
<sequence>MQLARPVAAMAAVIAAFAASTAVHAQTKPVETWQPAQHQEQDPAKRLPQVSPEATTVPQVAPQPQPVDAQSQPYAAQPSHAARQSARVRREEDRGGFFIGVQGGKGWVYEDVDQSALAVNAGYRWQAGPVSLIGIEAAAGRLDRTRDDGHPYGKVEYASLGANARFNFGRTGPVYALVRAGYWSADQHGTGQSTDGGYFGAGLGVDITRNFNLSLVYTNYVYFDDWEGDGLDYDDINRADTLMLGAEVRF</sequence>
<gene>
    <name evidence="5" type="ORF">GCM10022229_12570</name>
</gene>
<dbReference type="SUPFAM" id="SSF56925">
    <property type="entry name" value="OMPA-like"/>
    <property type="match status" value="1"/>
</dbReference>
<evidence type="ECO:0000313" key="5">
    <source>
        <dbReference type="EMBL" id="GAA3920385.1"/>
    </source>
</evidence>
<feature type="region of interest" description="Disordered" evidence="2">
    <location>
        <begin position="29"/>
        <end position="89"/>
    </location>
</feature>
<keyword evidence="1 3" id="KW-0732">Signal</keyword>
<evidence type="ECO:0000256" key="2">
    <source>
        <dbReference type="SAM" id="MobiDB-lite"/>
    </source>
</evidence>
<evidence type="ECO:0000256" key="1">
    <source>
        <dbReference type="ARBA" id="ARBA00022729"/>
    </source>
</evidence>
<dbReference type="InterPro" id="IPR011250">
    <property type="entry name" value="OMP/PagP_B-barrel"/>
</dbReference>
<evidence type="ECO:0000313" key="6">
    <source>
        <dbReference type="Proteomes" id="UP001501727"/>
    </source>
</evidence>